<dbReference type="RefSeq" id="WP_025578045.1">
    <property type="nucleotide sequence ID" value="NZ_CYZP01000012.1"/>
</dbReference>
<dbReference type="PANTHER" id="PTHR43649:SF33">
    <property type="entry name" value="POLYGALACTURONAN_RHAMNOGALACTURONAN-BINDING PROTEIN YTCQ"/>
    <property type="match status" value="1"/>
</dbReference>
<dbReference type="AlphaFoldDB" id="A0A174BFI1"/>
<dbReference type="PANTHER" id="PTHR43649">
    <property type="entry name" value="ARABINOSE-BINDING PROTEIN-RELATED"/>
    <property type="match status" value="1"/>
</dbReference>
<sequence>MRKKMISLMMTVAMGTVMISGATVVKADSDEKETVKLAVWSSGAADNFQKGADEFNKRQDKINFVVEMQSGDYSQYLGAKVASNDLPDMFFLNPYAQVQQFAATDRIVDLSEEGFATKIYDSVKDACSYDGKIYAYPMAVEMLGVYYNQELFEKAGITEVPKTFSQMKEVCEKLQASGITPFAATYKDAWTLNHLFSCLQGAAVGDYESWVADMNAGKGSFRNDNSSLEFEFMDMMKENSGGNYMDADSTSGFNAFASGEAAMIVTGEFSLLNAQSINPDLQVGLFGVPLTENEEDAKLDVDVGICIAVNQNTPHLDAVREVLNYLSDNTDENGWMHYSADSMGAAPPAMDFAMSTEYQYFEDYKNYMSNNQTKPWVYSQLESGAGDMIGPVIQGYFAGTTDMDTTLDQLDSKFSELLE</sequence>
<keyword evidence="5" id="KW-0472">Membrane</keyword>
<evidence type="ECO:0000256" key="7">
    <source>
        <dbReference type="ARBA" id="ARBA00023288"/>
    </source>
</evidence>
<feature type="chain" id="PRO_5038213121" evidence="8">
    <location>
        <begin position="23"/>
        <end position="419"/>
    </location>
</feature>
<evidence type="ECO:0000256" key="1">
    <source>
        <dbReference type="ARBA" id="ARBA00008520"/>
    </source>
</evidence>
<dbReference type="Gene3D" id="3.40.190.10">
    <property type="entry name" value="Periplasmic binding protein-like II"/>
    <property type="match status" value="2"/>
</dbReference>
<dbReference type="Proteomes" id="UP000095762">
    <property type="component" value="Unassembled WGS sequence"/>
</dbReference>
<evidence type="ECO:0000256" key="4">
    <source>
        <dbReference type="ARBA" id="ARBA00022729"/>
    </source>
</evidence>
<keyword evidence="2" id="KW-0813">Transport</keyword>
<evidence type="ECO:0000313" key="9">
    <source>
        <dbReference type="EMBL" id="CUN99497.1"/>
    </source>
</evidence>
<dbReference type="Pfam" id="PF01547">
    <property type="entry name" value="SBP_bac_1"/>
    <property type="match status" value="1"/>
</dbReference>
<reference evidence="11 12" key="1">
    <citation type="submission" date="2015-09" db="EMBL/GenBank/DDBJ databases">
        <authorList>
            <consortium name="Pathogen Informatics"/>
        </authorList>
    </citation>
    <scope>NUCLEOTIDE SEQUENCE [LARGE SCALE GENOMIC DNA]</scope>
    <source>
        <strain evidence="9 11">2789STDY5834861</strain>
        <strain evidence="10 12">2789STDY5834957</strain>
    </source>
</reference>
<dbReference type="SUPFAM" id="SSF53850">
    <property type="entry name" value="Periplasmic binding protein-like II"/>
    <property type="match status" value="1"/>
</dbReference>
<protein>
    <submittedName>
        <fullName evidence="9">Maltodextrin-binding protein</fullName>
    </submittedName>
</protein>
<evidence type="ECO:0000256" key="5">
    <source>
        <dbReference type="ARBA" id="ARBA00023136"/>
    </source>
</evidence>
<dbReference type="EMBL" id="CYZP01000012">
    <property type="protein sequence ID" value="CUN99497.1"/>
    <property type="molecule type" value="Genomic_DNA"/>
</dbReference>
<evidence type="ECO:0000256" key="8">
    <source>
        <dbReference type="SAM" id="SignalP"/>
    </source>
</evidence>
<dbReference type="InterPro" id="IPR050490">
    <property type="entry name" value="Bact_solute-bd_prot1"/>
</dbReference>
<gene>
    <name evidence="9" type="primary">malE_1</name>
    <name evidence="10" type="synonym">malE_3</name>
    <name evidence="9" type="ORF">ERS852476_01603</name>
    <name evidence="10" type="ORF">ERS852569_02727</name>
</gene>
<accession>A0A174BFI1</accession>
<evidence type="ECO:0000256" key="3">
    <source>
        <dbReference type="ARBA" id="ARBA00022475"/>
    </source>
</evidence>
<keyword evidence="6" id="KW-0564">Palmitate</keyword>
<dbReference type="PROSITE" id="PS01037">
    <property type="entry name" value="SBP_BACTERIAL_1"/>
    <property type="match status" value="1"/>
</dbReference>
<evidence type="ECO:0000313" key="11">
    <source>
        <dbReference type="Proteomes" id="UP000095645"/>
    </source>
</evidence>
<evidence type="ECO:0000256" key="6">
    <source>
        <dbReference type="ARBA" id="ARBA00023139"/>
    </source>
</evidence>
<keyword evidence="3" id="KW-1003">Cell membrane</keyword>
<feature type="signal peptide" evidence="8">
    <location>
        <begin position="1"/>
        <end position="22"/>
    </location>
</feature>
<evidence type="ECO:0000256" key="2">
    <source>
        <dbReference type="ARBA" id="ARBA00022448"/>
    </source>
</evidence>
<dbReference type="GO" id="GO:0055085">
    <property type="term" value="P:transmembrane transport"/>
    <property type="evidence" value="ECO:0007669"/>
    <property type="project" value="InterPro"/>
</dbReference>
<keyword evidence="4 8" id="KW-0732">Signal</keyword>
<organism evidence="9 11">
    <name type="scientific">Blautia obeum</name>
    <dbReference type="NCBI Taxonomy" id="40520"/>
    <lineage>
        <taxon>Bacteria</taxon>
        <taxon>Bacillati</taxon>
        <taxon>Bacillota</taxon>
        <taxon>Clostridia</taxon>
        <taxon>Lachnospirales</taxon>
        <taxon>Lachnospiraceae</taxon>
        <taxon>Blautia</taxon>
    </lineage>
</organism>
<name>A0A174BFI1_9FIRM</name>
<evidence type="ECO:0000313" key="10">
    <source>
        <dbReference type="EMBL" id="CUQ26020.1"/>
    </source>
</evidence>
<dbReference type="Proteomes" id="UP000095645">
    <property type="component" value="Unassembled WGS sequence"/>
</dbReference>
<dbReference type="EMBL" id="CZBP01000024">
    <property type="protein sequence ID" value="CUQ26020.1"/>
    <property type="molecule type" value="Genomic_DNA"/>
</dbReference>
<comment type="similarity">
    <text evidence="1">Belongs to the bacterial solute-binding protein 1 family.</text>
</comment>
<proteinExistence type="inferred from homology"/>
<evidence type="ECO:0000313" key="12">
    <source>
        <dbReference type="Proteomes" id="UP000095762"/>
    </source>
</evidence>
<dbReference type="InterPro" id="IPR006059">
    <property type="entry name" value="SBP"/>
</dbReference>
<keyword evidence="7" id="KW-0449">Lipoprotein</keyword>
<dbReference type="InterPro" id="IPR006061">
    <property type="entry name" value="SBP_1_CS"/>
</dbReference>
<dbReference type="GeneID" id="75081160"/>